<evidence type="ECO:0000313" key="1">
    <source>
        <dbReference type="EMBL" id="VDM19807.1"/>
    </source>
</evidence>
<accession>A0A3P7ETV8</accession>
<evidence type="ECO:0000313" key="2">
    <source>
        <dbReference type="Proteomes" id="UP000274429"/>
    </source>
</evidence>
<organism evidence="1 2">
    <name type="scientific">Hydatigena taeniaeformis</name>
    <name type="common">Feline tapeworm</name>
    <name type="synonym">Taenia taeniaeformis</name>
    <dbReference type="NCBI Taxonomy" id="6205"/>
    <lineage>
        <taxon>Eukaryota</taxon>
        <taxon>Metazoa</taxon>
        <taxon>Spiralia</taxon>
        <taxon>Lophotrochozoa</taxon>
        <taxon>Platyhelminthes</taxon>
        <taxon>Cestoda</taxon>
        <taxon>Eucestoda</taxon>
        <taxon>Cyclophyllidea</taxon>
        <taxon>Taeniidae</taxon>
        <taxon>Hydatigera</taxon>
    </lineage>
</organism>
<proteinExistence type="predicted"/>
<sequence>MPLGHSGSSSTFLRLPLKRFPVISPVLSPTPLSHFNNPSPR</sequence>
<gene>
    <name evidence="1" type="ORF">TTAC_LOCUS2368</name>
</gene>
<protein>
    <submittedName>
        <fullName evidence="1">Uncharacterized protein</fullName>
    </submittedName>
</protein>
<dbReference type="EMBL" id="UYWX01001008">
    <property type="protein sequence ID" value="VDM19807.1"/>
    <property type="molecule type" value="Genomic_DNA"/>
</dbReference>
<name>A0A3P7ETV8_HYDTA</name>
<keyword evidence="2" id="KW-1185">Reference proteome</keyword>
<dbReference type="Proteomes" id="UP000274429">
    <property type="component" value="Unassembled WGS sequence"/>
</dbReference>
<dbReference type="AlphaFoldDB" id="A0A3P7ETV8"/>
<reference evidence="1 2" key="1">
    <citation type="submission" date="2018-11" db="EMBL/GenBank/DDBJ databases">
        <authorList>
            <consortium name="Pathogen Informatics"/>
        </authorList>
    </citation>
    <scope>NUCLEOTIDE SEQUENCE [LARGE SCALE GENOMIC DNA]</scope>
</reference>